<dbReference type="PATRIC" id="fig|1422.17.peg.959"/>
<evidence type="ECO:0000313" key="2">
    <source>
        <dbReference type="EMBL" id="KYD35248.1"/>
    </source>
</evidence>
<dbReference type="EMBL" id="LQYY01000009">
    <property type="protein sequence ID" value="KYD35248.1"/>
    <property type="molecule type" value="Genomic_DNA"/>
</dbReference>
<keyword evidence="4" id="KW-1185">Reference proteome</keyword>
<evidence type="ECO:0000313" key="4">
    <source>
        <dbReference type="Proteomes" id="UP000773850"/>
    </source>
</evidence>
<protein>
    <submittedName>
        <fullName evidence="2">Uncharacterized protein</fullName>
    </submittedName>
</protein>
<organism evidence="2 3">
    <name type="scientific">Geobacillus stearothermophilus</name>
    <name type="common">Bacillus stearothermophilus</name>
    <dbReference type="NCBI Taxonomy" id="1422"/>
    <lineage>
        <taxon>Bacteria</taxon>
        <taxon>Bacillati</taxon>
        <taxon>Bacillota</taxon>
        <taxon>Bacilli</taxon>
        <taxon>Bacillales</taxon>
        <taxon>Anoxybacillaceae</taxon>
        <taxon>Geobacillus</taxon>
    </lineage>
</organism>
<evidence type="ECO:0000313" key="3">
    <source>
        <dbReference type="Proteomes" id="UP000075517"/>
    </source>
</evidence>
<comment type="caution">
    <text evidence="2">The sequence shown here is derived from an EMBL/GenBank/DDBJ whole genome shotgun (WGS) entry which is preliminary data.</text>
</comment>
<name>A0A150NEY6_GEOSE</name>
<evidence type="ECO:0000313" key="1">
    <source>
        <dbReference type="EMBL" id="KAF6510826.1"/>
    </source>
</evidence>
<dbReference type="EMBL" id="LUCS01000028">
    <property type="protein sequence ID" value="KAF6510826.1"/>
    <property type="molecule type" value="Genomic_DNA"/>
</dbReference>
<gene>
    <name evidence="2" type="ORF">B4114_0411</name>
    <name evidence="1" type="ORF">GS8_2983</name>
</gene>
<sequence>MKKACSAPLAGFFCFFVERGAHEELMEKGGSYYHLLTIQQLQ</sequence>
<dbReference type="Proteomes" id="UP000773850">
    <property type="component" value="Unassembled WGS sequence"/>
</dbReference>
<reference evidence="1 4" key="2">
    <citation type="submission" date="2016-03" db="EMBL/GenBank/DDBJ databases">
        <title>Spore heat resistance.</title>
        <authorList>
            <person name="Boekhorst J."/>
            <person name="Berendsen E.M."/>
            <person name="Wells-Bennik M.H."/>
            <person name="Kuipers O.P."/>
        </authorList>
    </citation>
    <scope>NUCLEOTIDE SEQUENCE [LARGE SCALE GENOMIC DNA]</scope>
    <source>
        <strain evidence="1 4">GS8</strain>
    </source>
</reference>
<accession>A0A150NEY6</accession>
<dbReference type="Proteomes" id="UP000075517">
    <property type="component" value="Unassembled WGS sequence"/>
</dbReference>
<proteinExistence type="predicted"/>
<dbReference type="AlphaFoldDB" id="A0A150NEY6"/>
<reference evidence="2 3" key="1">
    <citation type="submission" date="2016-01" db="EMBL/GenBank/DDBJ databases">
        <title>Draft Genome Sequences of Seven Thermophilic Sporeformers Isolated from Foods.</title>
        <authorList>
            <person name="Berendsen E.M."/>
            <person name="Wells-Bennik M.H."/>
            <person name="Krawcyk A.O."/>
            <person name="De Jong A."/>
            <person name="Holsappel S."/>
            <person name="Eijlander R.T."/>
            <person name="Kuipers O.P."/>
        </authorList>
    </citation>
    <scope>NUCLEOTIDE SEQUENCE [LARGE SCALE GENOMIC DNA]</scope>
    <source>
        <strain evidence="2 3">B4114</strain>
    </source>
</reference>